<organism evidence="1 2">
    <name type="scientific">Shewanella benthica</name>
    <dbReference type="NCBI Taxonomy" id="43661"/>
    <lineage>
        <taxon>Bacteria</taxon>
        <taxon>Pseudomonadati</taxon>
        <taxon>Pseudomonadota</taxon>
        <taxon>Gammaproteobacteria</taxon>
        <taxon>Alteromonadales</taxon>
        <taxon>Shewanellaceae</taxon>
        <taxon>Shewanella</taxon>
    </lineage>
</organism>
<reference evidence="2" key="1">
    <citation type="submission" date="2018-06" db="EMBL/GenBank/DDBJ databases">
        <authorList>
            <person name="Cea G.-C."/>
            <person name="William W."/>
        </authorList>
    </citation>
    <scope>NUCLEOTIDE SEQUENCE [LARGE SCALE GENOMIC DNA]</scope>
    <source>
        <strain evidence="2">DB21MT-2</strain>
    </source>
</reference>
<name>A0A330M4L5_9GAMM</name>
<evidence type="ECO:0000313" key="1">
    <source>
        <dbReference type="EMBL" id="SQH77221.1"/>
    </source>
</evidence>
<protein>
    <submittedName>
        <fullName evidence="1">Uncharacterized protein</fullName>
    </submittedName>
</protein>
<accession>A0A330M4L5</accession>
<gene>
    <name evidence="1" type="ORF">SHEWBE_3258</name>
</gene>
<proteinExistence type="predicted"/>
<sequence length="51" mass="6068">MKGLMDKIFQKLQEYKQKNGLEHTHYSVKYDHQQAIQSISFRLSFLLGTHT</sequence>
<evidence type="ECO:0000313" key="2">
    <source>
        <dbReference type="Proteomes" id="UP000250123"/>
    </source>
</evidence>
<dbReference type="AlphaFoldDB" id="A0A330M4L5"/>
<dbReference type="KEGG" id="sbk:SHEWBE_3258"/>
<dbReference type="EMBL" id="LS483452">
    <property type="protein sequence ID" value="SQH77221.1"/>
    <property type="molecule type" value="Genomic_DNA"/>
</dbReference>
<dbReference type="Proteomes" id="UP000250123">
    <property type="component" value="Chromosome SHEWBE"/>
</dbReference>